<protein>
    <submittedName>
        <fullName evidence="1">Uncharacterized protein</fullName>
    </submittedName>
</protein>
<accession>A0ABT2EH32</accession>
<gene>
    <name evidence="1" type="ORF">LLY24_16355</name>
</gene>
<dbReference type="EMBL" id="JAJISC010000008">
    <property type="protein sequence ID" value="MCS2610889.1"/>
    <property type="molecule type" value="Genomic_DNA"/>
</dbReference>
<sequence>MPTEPLALSRISKSAIVEVAVITYLSGDSAYRREAAMSRRLDKLGRHPARRLSVMNLIDRLRLGHLLV</sequence>
<proteinExistence type="predicted"/>
<name>A0ABT2EH32_9GAMM</name>
<organism evidence="1 2">
    <name type="scientific">Halomonas dongshanensis</name>
    <dbReference type="NCBI Taxonomy" id="2890835"/>
    <lineage>
        <taxon>Bacteria</taxon>
        <taxon>Pseudomonadati</taxon>
        <taxon>Pseudomonadota</taxon>
        <taxon>Gammaproteobacteria</taxon>
        <taxon>Oceanospirillales</taxon>
        <taxon>Halomonadaceae</taxon>
        <taxon>Halomonas</taxon>
    </lineage>
</organism>
<keyword evidence="2" id="KW-1185">Reference proteome</keyword>
<evidence type="ECO:0000313" key="2">
    <source>
        <dbReference type="Proteomes" id="UP001165542"/>
    </source>
</evidence>
<dbReference type="RefSeq" id="WP_259037379.1">
    <property type="nucleotide sequence ID" value="NZ_JAJISC010000008.1"/>
</dbReference>
<evidence type="ECO:0000313" key="1">
    <source>
        <dbReference type="EMBL" id="MCS2610889.1"/>
    </source>
</evidence>
<comment type="caution">
    <text evidence="1">The sequence shown here is derived from an EMBL/GenBank/DDBJ whole genome shotgun (WGS) entry which is preliminary data.</text>
</comment>
<reference evidence="1" key="1">
    <citation type="submission" date="2021-11" db="EMBL/GenBank/DDBJ databases">
        <title>Halomonas sp., isolated from a coastal aquaculture zone in Dongshan Bay.</title>
        <authorList>
            <person name="Lin W."/>
        </authorList>
    </citation>
    <scope>NUCLEOTIDE SEQUENCE</scope>
    <source>
        <strain evidence="1">Yzlin-01</strain>
    </source>
</reference>
<dbReference type="Proteomes" id="UP001165542">
    <property type="component" value="Unassembled WGS sequence"/>
</dbReference>